<evidence type="ECO:0000256" key="12">
    <source>
        <dbReference type="ARBA" id="ARBA00022840"/>
    </source>
</evidence>
<dbReference type="Proteomes" id="UP000693981">
    <property type="component" value="Unassembled WGS sequence"/>
</dbReference>
<comment type="subcellular location">
    <subcellularLocation>
        <location evidence="3">Chromosome</location>
    </subcellularLocation>
    <subcellularLocation>
        <location evidence="2">Nucleus</location>
    </subcellularLocation>
</comment>
<evidence type="ECO:0000256" key="2">
    <source>
        <dbReference type="ARBA" id="ARBA00004123"/>
    </source>
</evidence>
<feature type="coiled-coil region" evidence="19">
    <location>
        <begin position="388"/>
        <end position="467"/>
    </location>
</feature>
<evidence type="ECO:0000256" key="14">
    <source>
        <dbReference type="ARBA" id="ARBA00023054"/>
    </source>
</evidence>
<reference evidence="21" key="1">
    <citation type="submission" date="2021-02" db="EMBL/GenBank/DDBJ databases">
        <authorList>
            <person name="Palmer J.M."/>
        </authorList>
    </citation>
    <scope>NUCLEOTIDE SEQUENCE</scope>
    <source>
        <strain evidence="21">SCRP23</strain>
    </source>
</reference>
<keyword evidence="15" id="KW-0234">DNA repair</keyword>
<evidence type="ECO:0000256" key="13">
    <source>
        <dbReference type="ARBA" id="ARBA00022842"/>
    </source>
</evidence>
<accession>A0A8T1X4H9</accession>
<sequence>MSTIEKLSIRGIRSFSPNREEIIEFYHPLTVLLGDNGCGKTTVIECLKLATTGGLPPGARSGQSLIHDPKIAGTNEIKASVRLRFRNRAGKAMMVQRTYQVRQTKKNLTFKALDGVIRVVNDLGEKVSLNHKCGELDQHIPDMLGVSKAILESVIFCHQEDSNWPLREGAELKKRFDNIFESARYTKALEAIRKLKKARNDDAKDYKRDLDVLTVNMKNAESIHEKIEAAQAKMQAAEEESEEGDEAIAKAMETLEELRVLQKEVVDLHATLDRRREDVGQKENAVKYAYSKMEKIMDDTDEELQELLNNYDSILDAHRKGFNELQEQEAQLKTQQRRAQDNSNKLSASKVRIETNNDINIFLTEFRAVVEAKHAEVRALDSKQRKEDEVLTEEVSKLTSKVERLRDELKEKTQSLETINMEKHAIATRLRDLSTAGLHSQRDAIELDAQTAEAEKALKEYKEKHDTIALKNEILGIRQQIGDINSEVASMGKQITQLRHYAADYTKLETRRSEYQRRLEEFQAALSEKVTEFQEVLEGGEAPTDRETLMSTITRMGKLVTERQNDCRTKKKELDIAQQLLSENVASAKLAEKSLVSLREKKNQLERQEIGQLKKLLEEVLPGHDLKDAELGVNEAEKAYADAKDKVVRRKNMVMFLNIYKKKGVKDHCCPLCERDMTPAEEQAFESILKDKTDDKKVADKITKAEALEKSSLHMLTMMREKIPSWRKWMEVEATLPEKADELDAIYTAQKALENDVTDKKTGYGLMQEQLEQVQHAKRELESLSKAADNLPAVEASIEKEAKRLNSITAGRLGGNALSLSDAEAKKDAKLLEVNDLGRQLERKQENQENINEMRQQLQADVHDRREEKLRMETQRKEYDDAVKEQNRLRDQEKTLRDTCSTLKQSEPVLEREARAKVAERKKQREEAAIQLRALRQELQEYQGQFQVFSDKCKTVQNGDLNKLERDLLALDKEIARVNQQERSATQGLEDLAPQMTSAQMNLRDNEALKRQIRDNLDYRSLKRELEHMRNEVVDIRANVEKLPMLSDVDERVDSADRALIDARNSLAEVQGKKKQLKENIRDYKVQLRVPALKDVDERYRQKLIQHETTQLAVADLDRYFKALDESLLQYHSKKVEEINSIIRQLWQITYKGQDIDTIELMSGQEEGTVSKAARSYDYRVVMKKGGVAIDMRGRCSAGQKVLAALVIRLALAETFCLNCGILALDEPTTNLDTENKFGLAQAITDILNARSHQQNFQLVCITHDEEFVQMLSRTQAMDGARPEFYWRIRREDIGGNRFVSKIERHEWEEGI</sequence>
<evidence type="ECO:0000256" key="6">
    <source>
        <dbReference type="ARBA" id="ARBA00022454"/>
    </source>
</evidence>
<feature type="coiled-coil region" evidence="19">
    <location>
        <begin position="203"/>
        <end position="254"/>
    </location>
</feature>
<keyword evidence="7" id="KW-0479">Metal-binding</keyword>
<keyword evidence="10" id="KW-0378">Hydrolase</keyword>
<evidence type="ECO:0000256" key="5">
    <source>
        <dbReference type="ARBA" id="ARBA00017893"/>
    </source>
</evidence>
<organism evidence="21 22">
    <name type="scientific">Phytophthora boehmeriae</name>
    <dbReference type="NCBI Taxonomy" id="109152"/>
    <lineage>
        <taxon>Eukaryota</taxon>
        <taxon>Sar</taxon>
        <taxon>Stramenopiles</taxon>
        <taxon>Oomycota</taxon>
        <taxon>Peronosporomycetes</taxon>
        <taxon>Peronosporales</taxon>
        <taxon>Peronosporaceae</taxon>
        <taxon>Phytophthora</taxon>
    </lineage>
</organism>
<dbReference type="InterPro" id="IPR038729">
    <property type="entry name" value="Rad50/SbcC_AAA"/>
</dbReference>
<evidence type="ECO:0000256" key="19">
    <source>
        <dbReference type="SAM" id="Coils"/>
    </source>
</evidence>
<dbReference type="GO" id="GO:0007004">
    <property type="term" value="P:telomere maintenance via telomerase"/>
    <property type="evidence" value="ECO:0007669"/>
    <property type="project" value="TreeGrafter"/>
</dbReference>
<feature type="coiled-coil region" evidence="19">
    <location>
        <begin position="827"/>
        <end position="892"/>
    </location>
</feature>
<dbReference type="GO" id="GO:0000722">
    <property type="term" value="P:telomere maintenance via recombination"/>
    <property type="evidence" value="ECO:0007669"/>
    <property type="project" value="TreeGrafter"/>
</dbReference>
<keyword evidence="14 19" id="KW-0175">Coiled coil</keyword>
<dbReference type="EMBL" id="JAGDFL010000025">
    <property type="protein sequence ID" value="KAG7400676.1"/>
    <property type="molecule type" value="Genomic_DNA"/>
</dbReference>
<dbReference type="GO" id="GO:0016887">
    <property type="term" value="F:ATP hydrolysis activity"/>
    <property type="evidence" value="ECO:0007669"/>
    <property type="project" value="InterPro"/>
</dbReference>
<evidence type="ECO:0000256" key="17">
    <source>
        <dbReference type="ARBA" id="ARBA00023254"/>
    </source>
</evidence>
<comment type="catalytic activity">
    <reaction evidence="18">
        <text>ATP + H2O = ADP + phosphate + H(+)</text>
        <dbReference type="Rhea" id="RHEA:13065"/>
        <dbReference type="ChEBI" id="CHEBI:15377"/>
        <dbReference type="ChEBI" id="CHEBI:15378"/>
        <dbReference type="ChEBI" id="CHEBI:30616"/>
        <dbReference type="ChEBI" id="CHEBI:43474"/>
        <dbReference type="ChEBI" id="CHEBI:456216"/>
    </reaction>
</comment>
<feature type="coiled-coil region" evidence="19">
    <location>
        <begin position="290"/>
        <end position="345"/>
    </location>
</feature>
<keyword evidence="6" id="KW-0158">Chromosome</keyword>
<evidence type="ECO:0000256" key="10">
    <source>
        <dbReference type="ARBA" id="ARBA00022801"/>
    </source>
</evidence>
<dbReference type="PANTHER" id="PTHR18867:SF12">
    <property type="entry name" value="DNA REPAIR PROTEIN RAD50"/>
    <property type="match status" value="1"/>
</dbReference>
<evidence type="ECO:0000256" key="18">
    <source>
        <dbReference type="ARBA" id="ARBA00049360"/>
    </source>
</evidence>
<keyword evidence="22" id="KW-1185">Reference proteome</keyword>
<keyword evidence="8" id="KW-0547">Nucleotide-binding</keyword>
<evidence type="ECO:0000256" key="7">
    <source>
        <dbReference type="ARBA" id="ARBA00022723"/>
    </source>
</evidence>
<dbReference type="PANTHER" id="PTHR18867">
    <property type="entry name" value="RAD50"/>
    <property type="match status" value="1"/>
</dbReference>
<feature type="coiled-coil region" evidence="19">
    <location>
        <begin position="588"/>
        <end position="646"/>
    </location>
</feature>
<evidence type="ECO:0000256" key="16">
    <source>
        <dbReference type="ARBA" id="ARBA00023242"/>
    </source>
</evidence>
<evidence type="ECO:0000256" key="8">
    <source>
        <dbReference type="ARBA" id="ARBA00022741"/>
    </source>
</evidence>
<evidence type="ECO:0000256" key="1">
    <source>
        <dbReference type="ARBA" id="ARBA00001947"/>
    </source>
</evidence>
<comment type="similarity">
    <text evidence="4">Belongs to the SMC family. RAD50 subfamily.</text>
</comment>
<dbReference type="GO" id="GO:0006302">
    <property type="term" value="P:double-strand break repair"/>
    <property type="evidence" value="ECO:0007669"/>
    <property type="project" value="InterPro"/>
</dbReference>
<keyword evidence="12" id="KW-0067">ATP-binding</keyword>
<evidence type="ECO:0000313" key="21">
    <source>
        <dbReference type="EMBL" id="KAG7400676.1"/>
    </source>
</evidence>
<dbReference type="GO" id="GO:0070192">
    <property type="term" value="P:chromosome organization involved in meiotic cell cycle"/>
    <property type="evidence" value="ECO:0007669"/>
    <property type="project" value="TreeGrafter"/>
</dbReference>
<feature type="coiled-coil region" evidence="19">
    <location>
        <begin position="918"/>
        <end position="981"/>
    </location>
</feature>
<evidence type="ECO:0000313" key="22">
    <source>
        <dbReference type="Proteomes" id="UP000693981"/>
    </source>
</evidence>
<evidence type="ECO:0000256" key="9">
    <source>
        <dbReference type="ARBA" id="ARBA00022763"/>
    </source>
</evidence>
<dbReference type="Pfam" id="PF13476">
    <property type="entry name" value="AAA_23"/>
    <property type="match status" value="1"/>
</dbReference>
<keyword evidence="17" id="KW-0469">Meiosis</keyword>
<protein>
    <recommendedName>
        <fullName evidence="5">DNA repair protein RAD50</fullName>
    </recommendedName>
</protein>
<evidence type="ECO:0000256" key="4">
    <source>
        <dbReference type="ARBA" id="ARBA00009439"/>
    </source>
</evidence>
<dbReference type="GO" id="GO:0046872">
    <property type="term" value="F:metal ion binding"/>
    <property type="evidence" value="ECO:0007669"/>
    <property type="project" value="UniProtKB-KW"/>
</dbReference>
<evidence type="ECO:0000256" key="3">
    <source>
        <dbReference type="ARBA" id="ARBA00004286"/>
    </source>
</evidence>
<evidence type="ECO:0000256" key="11">
    <source>
        <dbReference type="ARBA" id="ARBA00022833"/>
    </source>
</evidence>
<feature type="coiled-coil region" evidence="19">
    <location>
        <begin position="1019"/>
        <end position="1087"/>
    </location>
</feature>
<keyword evidence="16" id="KW-0539">Nucleus</keyword>
<comment type="caution">
    <text evidence="21">The sequence shown here is derived from an EMBL/GenBank/DDBJ whole genome shotgun (WGS) entry which is preliminary data.</text>
</comment>
<dbReference type="FunFam" id="3.40.50.300:FF:000593">
    <property type="entry name" value="DNA repair protein RAD50"/>
    <property type="match status" value="1"/>
</dbReference>
<keyword evidence="11" id="KW-0862">Zinc</keyword>
<dbReference type="OrthoDB" id="18797at2759"/>
<proteinExistence type="inferred from homology"/>
<feature type="domain" description="Rad50/SbcC-type AAA" evidence="20">
    <location>
        <begin position="6"/>
        <end position="241"/>
    </location>
</feature>
<keyword evidence="9" id="KW-0227">DNA damage</keyword>
<comment type="cofactor">
    <cofactor evidence="1">
        <name>Zn(2+)</name>
        <dbReference type="ChEBI" id="CHEBI:29105"/>
    </cofactor>
</comment>
<dbReference type="GO" id="GO:0030870">
    <property type="term" value="C:Mre11 complex"/>
    <property type="evidence" value="ECO:0007669"/>
    <property type="project" value="TreeGrafter"/>
</dbReference>
<dbReference type="GO" id="GO:0000794">
    <property type="term" value="C:condensed nuclear chromosome"/>
    <property type="evidence" value="ECO:0007669"/>
    <property type="project" value="TreeGrafter"/>
</dbReference>
<name>A0A8T1X4H9_9STRA</name>
<evidence type="ECO:0000259" key="20">
    <source>
        <dbReference type="Pfam" id="PF13476"/>
    </source>
</evidence>
<dbReference type="GO" id="GO:0043047">
    <property type="term" value="F:single-stranded telomeric DNA binding"/>
    <property type="evidence" value="ECO:0007669"/>
    <property type="project" value="TreeGrafter"/>
</dbReference>
<feature type="coiled-coil region" evidence="19">
    <location>
        <begin position="498"/>
        <end position="532"/>
    </location>
</feature>
<dbReference type="GO" id="GO:0003691">
    <property type="term" value="F:double-stranded telomeric DNA binding"/>
    <property type="evidence" value="ECO:0007669"/>
    <property type="project" value="TreeGrafter"/>
</dbReference>
<dbReference type="GO" id="GO:0005524">
    <property type="term" value="F:ATP binding"/>
    <property type="evidence" value="ECO:0007669"/>
    <property type="project" value="UniProtKB-KW"/>
</dbReference>
<keyword evidence="13" id="KW-0460">Magnesium</keyword>
<evidence type="ECO:0000256" key="15">
    <source>
        <dbReference type="ARBA" id="ARBA00023204"/>
    </source>
</evidence>
<gene>
    <name evidence="21" type="primary">RAD50</name>
    <name evidence="21" type="ORF">PHYBOEH_004723</name>
</gene>
<dbReference type="GO" id="GO:0051880">
    <property type="term" value="F:G-quadruplex DNA binding"/>
    <property type="evidence" value="ECO:0007669"/>
    <property type="project" value="TreeGrafter"/>
</dbReference>